<evidence type="ECO:0000259" key="2">
    <source>
        <dbReference type="Pfam" id="PF00144"/>
    </source>
</evidence>
<dbReference type="Pfam" id="PF00144">
    <property type="entry name" value="Beta-lactamase"/>
    <property type="match status" value="1"/>
</dbReference>
<dbReference type="Gene3D" id="3.40.710.10">
    <property type="entry name" value="DD-peptidase/beta-lactamase superfamily"/>
    <property type="match status" value="1"/>
</dbReference>
<evidence type="ECO:0000313" key="3">
    <source>
        <dbReference type="EMBL" id="MUV03602.1"/>
    </source>
</evidence>
<feature type="chain" id="PRO_5026889283" evidence="1">
    <location>
        <begin position="26"/>
        <end position="551"/>
    </location>
</feature>
<gene>
    <name evidence="3" type="ORF">GN157_07755</name>
</gene>
<feature type="domain" description="Beta-lactamase-related" evidence="2">
    <location>
        <begin position="41"/>
        <end position="338"/>
    </location>
</feature>
<dbReference type="AlphaFoldDB" id="A0A6N8HBK9"/>
<dbReference type="PANTHER" id="PTHR46825">
    <property type="entry name" value="D-ALANYL-D-ALANINE-CARBOXYPEPTIDASE/ENDOPEPTIDASE AMPH"/>
    <property type="match status" value="1"/>
</dbReference>
<evidence type="ECO:0000256" key="1">
    <source>
        <dbReference type="SAM" id="SignalP"/>
    </source>
</evidence>
<dbReference type="GO" id="GO:0016787">
    <property type="term" value="F:hydrolase activity"/>
    <property type="evidence" value="ECO:0007669"/>
    <property type="project" value="UniProtKB-KW"/>
</dbReference>
<keyword evidence="1" id="KW-0732">Signal</keyword>
<evidence type="ECO:0000313" key="4">
    <source>
        <dbReference type="Proteomes" id="UP000433945"/>
    </source>
</evidence>
<dbReference type="Proteomes" id="UP000433945">
    <property type="component" value="Unassembled WGS sequence"/>
</dbReference>
<dbReference type="InterPro" id="IPR012338">
    <property type="entry name" value="Beta-lactam/transpept-like"/>
</dbReference>
<keyword evidence="4" id="KW-1185">Reference proteome</keyword>
<dbReference type="EMBL" id="WOWP01000024">
    <property type="protein sequence ID" value="MUV03602.1"/>
    <property type="molecule type" value="Genomic_DNA"/>
</dbReference>
<dbReference type="OrthoDB" id="9793489at2"/>
<comment type="caution">
    <text evidence="3">The sequence shown here is derived from an EMBL/GenBank/DDBJ whole genome shotgun (WGS) entry which is preliminary data.</text>
</comment>
<keyword evidence="3" id="KW-0378">Hydrolase</keyword>
<name>A0A6N8HBK9_9FLAO</name>
<organism evidence="3 4">
    <name type="scientific">Flavobacterium rakeshii</name>
    <dbReference type="NCBI Taxonomy" id="1038845"/>
    <lineage>
        <taxon>Bacteria</taxon>
        <taxon>Pseudomonadati</taxon>
        <taxon>Bacteroidota</taxon>
        <taxon>Flavobacteriia</taxon>
        <taxon>Flavobacteriales</taxon>
        <taxon>Flavobacteriaceae</taxon>
        <taxon>Flavobacterium</taxon>
    </lineage>
</organism>
<reference evidence="3 4" key="1">
    <citation type="submission" date="2019-12" db="EMBL/GenBank/DDBJ databases">
        <authorList>
            <person name="Sun J.-Q."/>
        </authorList>
    </citation>
    <scope>NUCLEOTIDE SEQUENCE [LARGE SCALE GENOMIC DNA]</scope>
    <source>
        <strain evidence="3 4">JCM 17928</strain>
    </source>
</reference>
<protein>
    <submittedName>
        <fullName evidence="3">Serine hydrolase</fullName>
    </submittedName>
</protein>
<dbReference type="SUPFAM" id="SSF56601">
    <property type="entry name" value="beta-lactamase/transpeptidase-like"/>
    <property type="match status" value="1"/>
</dbReference>
<dbReference type="InterPro" id="IPR001466">
    <property type="entry name" value="Beta-lactam-related"/>
</dbReference>
<accession>A0A6N8HBK9</accession>
<sequence length="551" mass="62627">MKSNQTIMKKISALLLVLLPFIAFSQNNFKAIDSVLSVYDQGVVPGVSVSIAKNGKVLYSRNVGYADVEANKKIDDKTLFCMASVSKQFTAACVVMLEQQGKLSLEDKLSKYFPDFPEYANTISIVDLLNHTSGIKDYIVLSMLRGDHYMLYKDQDMNDILKKQNLDFEPGSEYSYSNSGYWFLVKIVEKVSGKSIIDFAQENIFFPLEMNNTKYTYDPYSVKHMSKGYVETDEGHEISLQKEGLISGAGVVSSVDDMQKWLFEMHTQKVFGAAFWNRMVNEEFYEIDKDEFYTKGLVIDTYLGEKRIEHGGDVDGFHTLTEYFPEQELTVVIFSNNDEISINKINKTLLSVFFKKIISTITEDEKNKKVSGVKLTEAELKKYTGDYVFITYSFNVSVKEGELFFLQGWNGVGYSVLALGDDKFADKDNEDVVFSFSDIKNDSTGLLVLNQNGQEYKFDRKPVAQDVNEFVGSYYSAALDVTYNFILEEGDLWFVLGTEESVPLLHQGKDRYLSPFGNLTFKRGEKSKLTGFLLSHERARDIEFVKVPARG</sequence>
<feature type="signal peptide" evidence="1">
    <location>
        <begin position="1"/>
        <end position="25"/>
    </location>
</feature>
<dbReference type="InterPro" id="IPR050491">
    <property type="entry name" value="AmpC-like"/>
</dbReference>
<proteinExistence type="predicted"/>
<dbReference type="PANTHER" id="PTHR46825:SF9">
    <property type="entry name" value="BETA-LACTAMASE-RELATED DOMAIN-CONTAINING PROTEIN"/>
    <property type="match status" value="1"/>
</dbReference>